<dbReference type="GO" id="GO:0008270">
    <property type="term" value="F:zinc ion binding"/>
    <property type="evidence" value="ECO:0007669"/>
    <property type="project" value="InterPro"/>
</dbReference>
<dbReference type="Gene3D" id="3.40.1050.10">
    <property type="entry name" value="Carbonic anhydrase"/>
    <property type="match status" value="1"/>
</dbReference>
<dbReference type="InterPro" id="IPR036874">
    <property type="entry name" value="Carbonic_anhydrase_sf"/>
</dbReference>
<keyword evidence="6" id="KW-1185">Reference proteome</keyword>
<dbReference type="PANTHER" id="PTHR43175:SF3">
    <property type="entry name" value="CARBON DISULFIDE HYDROLASE"/>
    <property type="match status" value="1"/>
</dbReference>
<evidence type="ECO:0000313" key="5">
    <source>
        <dbReference type="EMBL" id="PMD66527.1"/>
    </source>
</evidence>
<dbReference type="OrthoDB" id="10248475at2759"/>
<dbReference type="SUPFAM" id="SSF53056">
    <property type="entry name" value="beta-carbonic anhydrase, cab"/>
    <property type="match status" value="1"/>
</dbReference>
<feature type="binding site" evidence="4">
    <location>
        <position position="86"/>
    </location>
    <ligand>
        <name>Zn(2+)</name>
        <dbReference type="ChEBI" id="CHEBI:29105"/>
    </ligand>
</feature>
<sequence length="225" mass="25065">MHSVYYPSRRISMKSMNMTRELDPRIASYLAKNRYDKIRQKQDTNDFIFKWRQWAESKDYKPPIPFKEMQKKGREREDGTVIVLACTDPRVTPEEFLGMSTDEGNKATVVRTAGGRVHAAMSTLLVLSAVGNLGKKGVIMVVHHTDCGLQTASDDEIRSVLGEGVGMEGKEVLDGAVFGSFVTPEESVKEDVEILRASPFFKGMQIVGFVQDTETGLLSAVVNLE</sequence>
<evidence type="ECO:0000256" key="1">
    <source>
        <dbReference type="ARBA" id="ARBA00006217"/>
    </source>
</evidence>
<dbReference type="STRING" id="1095630.A0A2J6TU65"/>
<dbReference type="EMBL" id="KZ613743">
    <property type="protein sequence ID" value="PMD66527.1"/>
    <property type="molecule type" value="Genomic_DNA"/>
</dbReference>
<evidence type="ECO:0000256" key="4">
    <source>
        <dbReference type="PIRSR" id="PIRSR601765-1"/>
    </source>
</evidence>
<dbReference type="GO" id="GO:0004089">
    <property type="term" value="F:carbonate dehydratase activity"/>
    <property type="evidence" value="ECO:0007669"/>
    <property type="project" value="InterPro"/>
</dbReference>
<dbReference type="Proteomes" id="UP000235371">
    <property type="component" value="Unassembled WGS sequence"/>
</dbReference>
<protein>
    <recommendedName>
        <fullName evidence="7">Carbonic anhydrase</fullName>
    </recommendedName>
</protein>
<gene>
    <name evidence="5" type="ORF">K444DRAFT_119888</name>
</gene>
<evidence type="ECO:0000256" key="3">
    <source>
        <dbReference type="ARBA" id="ARBA00022833"/>
    </source>
</evidence>
<dbReference type="InParanoid" id="A0A2J6TU65"/>
<feature type="binding site" evidence="4">
    <location>
        <position position="88"/>
    </location>
    <ligand>
        <name>Zn(2+)</name>
        <dbReference type="ChEBI" id="CHEBI:29105"/>
    </ligand>
</feature>
<organism evidence="5 6">
    <name type="scientific">Hyaloscypha bicolor E</name>
    <dbReference type="NCBI Taxonomy" id="1095630"/>
    <lineage>
        <taxon>Eukaryota</taxon>
        <taxon>Fungi</taxon>
        <taxon>Dikarya</taxon>
        <taxon>Ascomycota</taxon>
        <taxon>Pezizomycotina</taxon>
        <taxon>Leotiomycetes</taxon>
        <taxon>Helotiales</taxon>
        <taxon>Hyaloscyphaceae</taxon>
        <taxon>Hyaloscypha</taxon>
        <taxon>Hyaloscypha bicolor</taxon>
    </lineage>
</organism>
<evidence type="ECO:0000313" key="6">
    <source>
        <dbReference type="Proteomes" id="UP000235371"/>
    </source>
</evidence>
<comment type="similarity">
    <text evidence="1">Belongs to the beta-class carbonic anhydrase family.</text>
</comment>
<name>A0A2J6TU65_9HELO</name>
<feature type="binding site" evidence="4">
    <location>
        <position position="144"/>
    </location>
    <ligand>
        <name>Zn(2+)</name>
        <dbReference type="ChEBI" id="CHEBI:29105"/>
    </ligand>
</feature>
<evidence type="ECO:0008006" key="7">
    <source>
        <dbReference type="Google" id="ProtNLM"/>
    </source>
</evidence>
<keyword evidence="3 4" id="KW-0862">Zinc</keyword>
<feature type="binding site" evidence="4">
    <location>
        <position position="147"/>
    </location>
    <ligand>
        <name>Zn(2+)</name>
        <dbReference type="ChEBI" id="CHEBI:29105"/>
    </ligand>
</feature>
<evidence type="ECO:0000256" key="2">
    <source>
        <dbReference type="ARBA" id="ARBA00022723"/>
    </source>
</evidence>
<proteinExistence type="inferred from homology"/>
<comment type="cofactor">
    <cofactor evidence="4">
        <name>Zn(2+)</name>
        <dbReference type="ChEBI" id="CHEBI:29105"/>
    </cofactor>
    <text evidence="4">Binds 1 zinc ion per subunit.</text>
</comment>
<dbReference type="PANTHER" id="PTHR43175">
    <property type="entry name" value="CARBONIC ANHYDRASE"/>
    <property type="match status" value="1"/>
</dbReference>
<dbReference type="AlphaFoldDB" id="A0A2J6TU65"/>
<accession>A0A2J6TU65</accession>
<dbReference type="SMART" id="SM00947">
    <property type="entry name" value="Pro_CA"/>
    <property type="match status" value="1"/>
</dbReference>
<dbReference type="RefSeq" id="XP_024743431.1">
    <property type="nucleotide sequence ID" value="XM_024870377.1"/>
</dbReference>
<dbReference type="InterPro" id="IPR001765">
    <property type="entry name" value="Carbonic_anhydrase"/>
</dbReference>
<dbReference type="GeneID" id="36578459"/>
<keyword evidence="2 4" id="KW-0479">Metal-binding</keyword>
<reference evidence="5 6" key="1">
    <citation type="submission" date="2016-04" db="EMBL/GenBank/DDBJ databases">
        <title>A degradative enzymes factory behind the ericoid mycorrhizal symbiosis.</title>
        <authorList>
            <consortium name="DOE Joint Genome Institute"/>
            <person name="Martino E."/>
            <person name="Morin E."/>
            <person name="Grelet G."/>
            <person name="Kuo A."/>
            <person name="Kohler A."/>
            <person name="Daghino S."/>
            <person name="Barry K."/>
            <person name="Choi C."/>
            <person name="Cichocki N."/>
            <person name="Clum A."/>
            <person name="Copeland A."/>
            <person name="Hainaut M."/>
            <person name="Haridas S."/>
            <person name="Labutti K."/>
            <person name="Lindquist E."/>
            <person name="Lipzen A."/>
            <person name="Khouja H.-R."/>
            <person name="Murat C."/>
            <person name="Ohm R."/>
            <person name="Olson A."/>
            <person name="Spatafora J."/>
            <person name="Veneault-Fourrey C."/>
            <person name="Henrissat B."/>
            <person name="Grigoriev I."/>
            <person name="Martin F."/>
            <person name="Perotto S."/>
        </authorList>
    </citation>
    <scope>NUCLEOTIDE SEQUENCE [LARGE SCALE GENOMIC DNA]</scope>
    <source>
        <strain evidence="5 6">E</strain>
    </source>
</reference>